<dbReference type="AlphaFoldDB" id="A0A031JD95"/>
<evidence type="ECO:0000313" key="1">
    <source>
        <dbReference type="EMBL" id="EZP70670.1"/>
    </source>
</evidence>
<comment type="caution">
    <text evidence="1">The sequence shown here is derived from an EMBL/GenBank/DDBJ whole genome shotgun (WGS) entry which is preliminary data.</text>
</comment>
<reference evidence="1 2" key="1">
    <citation type="submission" date="2014-03" db="EMBL/GenBank/DDBJ databases">
        <title>Whole genome sequence of Novosphingobium resinovorum KF1.</title>
        <authorList>
            <person name="Gan H.M."/>
            <person name="Gan H.Y."/>
            <person name="Chew T.H."/>
            <person name="Savka M.A."/>
        </authorList>
    </citation>
    <scope>NUCLEOTIDE SEQUENCE [LARGE SCALE GENOMIC DNA]</scope>
    <source>
        <strain evidence="1 2">KF1</strain>
    </source>
</reference>
<dbReference type="RefSeq" id="WP_036530418.1">
    <property type="nucleotide sequence ID" value="NZ_JFYZ01000065.1"/>
</dbReference>
<dbReference type="eggNOG" id="ENOG5032KID">
    <property type="taxonomic scope" value="Bacteria"/>
</dbReference>
<name>A0A031JD95_9SPHN</name>
<evidence type="ECO:0000313" key="2">
    <source>
        <dbReference type="Proteomes" id="UP000024329"/>
    </source>
</evidence>
<dbReference type="Proteomes" id="UP000024329">
    <property type="component" value="Unassembled WGS sequence"/>
</dbReference>
<proteinExistence type="predicted"/>
<gene>
    <name evidence="1" type="ORF">BV97_05379</name>
</gene>
<organism evidence="1 2">
    <name type="scientific">Novosphingobium resinovorum</name>
    <dbReference type="NCBI Taxonomy" id="158500"/>
    <lineage>
        <taxon>Bacteria</taxon>
        <taxon>Pseudomonadati</taxon>
        <taxon>Pseudomonadota</taxon>
        <taxon>Alphaproteobacteria</taxon>
        <taxon>Sphingomonadales</taxon>
        <taxon>Sphingomonadaceae</taxon>
        <taxon>Novosphingobium</taxon>
    </lineage>
</organism>
<accession>A0A031JD95</accession>
<dbReference type="PATRIC" id="fig|158500.4.peg.5452"/>
<sequence length="159" mass="17644">MFDWLKQQLRGAPSAKVVKLPGQTKKAALVISDDEIRAAFRQTTLNHLADVHGLKPIYYSNLQSEKAFEAAQADMPLIAVWNEHQRPEGLAFSPSVNMLLVQAALLEYMEELDPWFEEECSRIAADLKDLTYNTIVQTATETGWAPSAICAALADKPNA</sequence>
<dbReference type="EMBL" id="JFYZ01000065">
    <property type="protein sequence ID" value="EZP70670.1"/>
    <property type="molecule type" value="Genomic_DNA"/>
</dbReference>
<protein>
    <submittedName>
        <fullName evidence="1">Uncharacterized protein</fullName>
    </submittedName>
</protein>